<comment type="caution">
    <text evidence="2">The sequence shown here is derived from an EMBL/GenBank/DDBJ whole genome shotgun (WGS) entry which is preliminary data.</text>
</comment>
<dbReference type="InterPro" id="IPR051908">
    <property type="entry name" value="Ribosomal_N-acetyltransferase"/>
</dbReference>
<organism evidence="2 3">
    <name type="scientific">Hamadaea flava</name>
    <dbReference type="NCBI Taxonomy" id="1742688"/>
    <lineage>
        <taxon>Bacteria</taxon>
        <taxon>Bacillati</taxon>
        <taxon>Actinomycetota</taxon>
        <taxon>Actinomycetes</taxon>
        <taxon>Micromonosporales</taxon>
        <taxon>Micromonosporaceae</taxon>
        <taxon>Hamadaea</taxon>
    </lineage>
</organism>
<gene>
    <name evidence="2" type="ORF">ACFOZ4_26085</name>
</gene>
<evidence type="ECO:0000259" key="1">
    <source>
        <dbReference type="PROSITE" id="PS51186"/>
    </source>
</evidence>
<evidence type="ECO:0000313" key="3">
    <source>
        <dbReference type="Proteomes" id="UP001595816"/>
    </source>
</evidence>
<dbReference type="PANTHER" id="PTHR43441:SF11">
    <property type="entry name" value="RIBOSOMAL-PROTEIN-SERINE ACETYLTRANSFERASE"/>
    <property type="match status" value="1"/>
</dbReference>
<dbReference type="RefSeq" id="WP_253761717.1">
    <property type="nucleotide sequence ID" value="NZ_JAMZDZ010000001.1"/>
</dbReference>
<dbReference type="EMBL" id="JBHSAY010000015">
    <property type="protein sequence ID" value="MFC4134096.1"/>
    <property type="molecule type" value="Genomic_DNA"/>
</dbReference>
<protein>
    <submittedName>
        <fullName evidence="2">GNAT family N-acetyltransferase</fullName>
        <ecNumber evidence="2">2.3.-.-</ecNumber>
    </submittedName>
</protein>
<dbReference type="PANTHER" id="PTHR43441">
    <property type="entry name" value="RIBOSOMAL-PROTEIN-SERINE ACETYLTRANSFERASE"/>
    <property type="match status" value="1"/>
</dbReference>
<keyword evidence="2" id="KW-0012">Acyltransferase</keyword>
<name>A0ABV8LSQ3_9ACTN</name>
<dbReference type="InterPro" id="IPR016181">
    <property type="entry name" value="Acyl_CoA_acyltransferase"/>
</dbReference>
<sequence>MQALLHLQLTADDLTLRATTEADLPALAATLPDDVELNPALPGADGDPRLDRTARVYQQYWRNRADSRPGTWTLPFVVLRDGRILGEQTLEAREFGRLRTVETASWLVTGARGQGIGKRMRRAVLALAFDHLDALVAETEAWHHNTASVGVSRSLGYLPNGVYRHADGDGADDMVRLRLPVEAWREQHGGPAVKIDGLAECRDWLTA</sequence>
<evidence type="ECO:0000313" key="2">
    <source>
        <dbReference type="EMBL" id="MFC4134096.1"/>
    </source>
</evidence>
<dbReference type="PROSITE" id="PS51186">
    <property type="entry name" value="GNAT"/>
    <property type="match status" value="1"/>
</dbReference>
<dbReference type="InterPro" id="IPR000182">
    <property type="entry name" value="GNAT_dom"/>
</dbReference>
<keyword evidence="3" id="KW-1185">Reference proteome</keyword>
<dbReference type="GO" id="GO:0016746">
    <property type="term" value="F:acyltransferase activity"/>
    <property type="evidence" value="ECO:0007669"/>
    <property type="project" value="UniProtKB-KW"/>
</dbReference>
<feature type="domain" description="N-acetyltransferase" evidence="1">
    <location>
        <begin position="14"/>
        <end position="182"/>
    </location>
</feature>
<dbReference type="SUPFAM" id="SSF55729">
    <property type="entry name" value="Acyl-CoA N-acyltransferases (Nat)"/>
    <property type="match status" value="1"/>
</dbReference>
<proteinExistence type="predicted"/>
<reference evidence="3" key="1">
    <citation type="journal article" date="2019" name="Int. J. Syst. Evol. Microbiol.">
        <title>The Global Catalogue of Microorganisms (GCM) 10K type strain sequencing project: providing services to taxonomists for standard genome sequencing and annotation.</title>
        <authorList>
            <consortium name="The Broad Institute Genomics Platform"/>
            <consortium name="The Broad Institute Genome Sequencing Center for Infectious Disease"/>
            <person name="Wu L."/>
            <person name="Ma J."/>
        </authorList>
    </citation>
    <scope>NUCLEOTIDE SEQUENCE [LARGE SCALE GENOMIC DNA]</scope>
    <source>
        <strain evidence="3">CGMCC 4.7289</strain>
    </source>
</reference>
<dbReference type="Gene3D" id="3.40.630.30">
    <property type="match status" value="1"/>
</dbReference>
<dbReference type="Pfam" id="PF13302">
    <property type="entry name" value="Acetyltransf_3"/>
    <property type="match status" value="1"/>
</dbReference>
<dbReference type="EC" id="2.3.-.-" evidence="2"/>
<keyword evidence="2" id="KW-0808">Transferase</keyword>
<dbReference type="Proteomes" id="UP001595816">
    <property type="component" value="Unassembled WGS sequence"/>
</dbReference>
<accession>A0ABV8LSQ3</accession>